<keyword evidence="6" id="KW-0812">Transmembrane</keyword>
<dbReference type="InterPro" id="IPR005467">
    <property type="entry name" value="His_kinase_dom"/>
</dbReference>
<dbReference type="Gene3D" id="1.10.287.130">
    <property type="match status" value="1"/>
</dbReference>
<dbReference type="Pfam" id="PF12860">
    <property type="entry name" value="PAS_7"/>
    <property type="match status" value="1"/>
</dbReference>
<evidence type="ECO:0000256" key="5">
    <source>
        <dbReference type="ARBA" id="ARBA00022777"/>
    </source>
</evidence>
<dbReference type="InterPro" id="IPR003661">
    <property type="entry name" value="HisK_dim/P_dom"/>
</dbReference>
<dbReference type="Gene3D" id="3.30.565.10">
    <property type="entry name" value="Histidine kinase-like ATPase, C-terminal domain"/>
    <property type="match status" value="1"/>
</dbReference>
<keyword evidence="3" id="KW-0597">Phosphoprotein</keyword>
<dbReference type="PANTHER" id="PTHR43047">
    <property type="entry name" value="TWO-COMPONENT HISTIDINE PROTEIN KINASE"/>
    <property type="match status" value="1"/>
</dbReference>
<dbReference type="Proteomes" id="UP000273982">
    <property type="component" value="Chromosome"/>
</dbReference>
<dbReference type="PROSITE" id="PS50113">
    <property type="entry name" value="PAC"/>
    <property type="match status" value="1"/>
</dbReference>
<dbReference type="InterPro" id="IPR000014">
    <property type="entry name" value="PAS"/>
</dbReference>
<evidence type="ECO:0000256" key="6">
    <source>
        <dbReference type="SAM" id="Phobius"/>
    </source>
</evidence>
<dbReference type="InterPro" id="IPR035965">
    <property type="entry name" value="PAS-like_dom_sf"/>
</dbReference>
<keyword evidence="5" id="KW-0418">Kinase</keyword>
<feature type="domain" description="Histidine kinase" evidence="7">
    <location>
        <begin position="537"/>
        <end position="756"/>
    </location>
</feature>
<dbReference type="InterPro" id="IPR000700">
    <property type="entry name" value="PAS-assoc_C"/>
</dbReference>
<evidence type="ECO:0000313" key="10">
    <source>
        <dbReference type="Proteomes" id="UP000273982"/>
    </source>
</evidence>
<dbReference type="InterPro" id="IPR004358">
    <property type="entry name" value="Sig_transdc_His_kin-like_C"/>
</dbReference>
<dbReference type="SMART" id="SM00086">
    <property type="entry name" value="PAC"/>
    <property type="match status" value="1"/>
</dbReference>
<dbReference type="SMART" id="SM00387">
    <property type="entry name" value="HATPase_c"/>
    <property type="match status" value="1"/>
</dbReference>
<evidence type="ECO:0000256" key="4">
    <source>
        <dbReference type="ARBA" id="ARBA00022679"/>
    </source>
</evidence>
<evidence type="ECO:0000313" key="9">
    <source>
        <dbReference type="EMBL" id="AZG75824.1"/>
    </source>
</evidence>
<dbReference type="PROSITE" id="PS50109">
    <property type="entry name" value="HIS_KIN"/>
    <property type="match status" value="1"/>
</dbReference>
<evidence type="ECO:0000256" key="1">
    <source>
        <dbReference type="ARBA" id="ARBA00000085"/>
    </source>
</evidence>
<dbReference type="InterPro" id="IPR001610">
    <property type="entry name" value="PAC"/>
</dbReference>
<dbReference type="EC" id="2.7.13.3" evidence="2"/>
<dbReference type="GO" id="GO:0005886">
    <property type="term" value="C:plasma membrane"/>
    <property type="evidence" value="ECO:0007669"/>
    <property type="project" value="TreeGrafter"/>
</dbReference>
<sequence>MARAPAARVKTHAHTVWGACRFDEDGAKGLKDFSWLRPLAFAACAVCLVSLAAFVVSLTSAMQDRLVEQAVDDLDLFVRAVSQDLRDKIKTDAQKPFGAPLNQLVPQGALARGRRILVTDERGRVAAAFPPIPSTDLTLSQAIGAEDALVDFADNAGVLRVTLPDGVPALVSVRKLPTPFGQVAMIYPVDNVLGEWRVIASRYALLFACTTLLLLVIVLAYFRQSRRRLDVERANTLIRRRLEAALSRGRCGLWEWDIARGRISWSDSMYEMLGLPAERRSLSYTELSALLHPDDGDFQTMADMVASARTNSVDHEFRLKNAAGEWIWLRARAQIVEDGREAGKHLIGIAIDVSEQRALAEQTEMANLRLRDAIDAISEAFVLWDAKNRLVTCNSKFLSLHGLSLEAASAGANYRQIMSCATAPLIRTQVASPDGPSPDARTYEAQLIDGRWLQINERRTKDGGYVSVGADITALKRNEEKLRESERRLTASVADLTRSRQTLEMQAQQLATLAEQYHHQKAEAEAAYVAKSEFLANMSHELRTPLNAIIGFSEMMEAEPFGALGSPKYLEYCCGIRQGGNYLNEVLSDILDMSRLEAGLVRLAEREINVAEALRKAVGAWRARADVKNIELVADVRENLRCVGDEAAIVKTLSIFLSNAVKFSEFGRVVRVRARAHGGAIDVYVEDSGRGIDPRAIPKLGKPFEQCADLMENGMRGSGLGLAIARALIELHGGALRVRSRLGEGTVVMMRLPAASATVTPLKARAVEPGASAKIAPYARSIRAVGPTVVRIAGSDSATRNPGALSSIRNAP</sequence>
<dbReference type="SUPFAM" id="SSF55785">
    <property type="entry name" value="PYP-like sensor domain (PAS domain)"/>
    <property type="match status" value="2"/>
</dbReference>
<evidence type="ECO:0000259" key="8">
    <source>
        <dbReference type="PROSITE" id="PS50113"/>
    </source>
</evidence>
<gene>
    <name evidence="9" type="ORF">EHO51_03210</name>
</gene>
<reference evidence="9 10" key="1">
    <citation type="submission" date="2018-11" db="EMBL/GenBank/DDBJ databases">
        <title>Genome squencing of methanotrophic bacteria isolated from alkaline groundwater in Korea.</title>
        <authorList>
            <person name="Nguyen L.N."/>
        </authorList>
    </citation>
    <scope>NUCLEOTIDE SEQUENCE [LARGE SCALE GENOMIC DNA]</scope>
    <source>
        <strain evidence="9 10">GW6</strain>
    </source>
</reference>
<keyword evidence="6" id="KW-0472">Membrane</keyword>
<dbReference type="SMART" id="SM00091">
    <property type="entry name" value="PAS"/>
    <property type="match status" value="2"/>
</dbReference>
<dbReference type="InterPro" id="IPR003594">
    <property type="entry name" value="HATPase_dom"/>
</dbReference>
<dbReference type="SMART" id="SM00388">
    <property type="entry name" value="HisKA"/>
    <property type="match status" value="1"/>
</dbReference>
<name>A0A3G8M2C4_9HYPH</name>
<dbReference type="GO" id="GO:0000155">
    <property type="term" value="F:phosphorelay sensor kinase activity"/>
    <property type="evidence" value="ECO:0007669"/>
    <property type="project" value="InterPro"/>
</dbReference>
<evidence type="ECO:0000259" key="7">
    <source>
        <dbReference type="PROSITE" id="PS50109"/>
    </source>
</evidence>
<keyword evidence="4" id="KW-0808">Transferase</keyword>
<dbReference type="GO" id="GO:0009927">
    <property type="term" value="F:histidine phosphotransfer kinase activity"/>
    <property type="evidence" value="ECO:0007669"/>
    <property type="project" value="TreeGrafter"/>
</dbReference>
<comment type="catalytic activity">
    <reaction evidence="1">
        <text>ATP + protein L-histidine = ADP + protein N-phospho-L-histidine.</text>
        <dbReference type="EC" id="2.7.13.3"/>
    </reaction>
</comment>
<organism evidence="9 10">
    <name type="scientific">Methylocystis rosea</name>
    <dbReference type="NCBI Taxonomy" id="173366"/>
    <lineage>
        <taxon>Bacteria</taxon>
        <taxon>Pseudomonadati</taxon>
        <taxon>Pseudomonadota</taxon>
        <taxon>Alphaproteobacteria</taxon>
        <taxon>Hyphomicrobiales</taxon>
        <taxon>Methylocystaceae</taxon>
        <taxon>Methylocystis</taxon>
    </lineage>
</organism>
<accession>A0A3G8M2C4</accession>
<dbReference type="RefSeq" id="WP_124737675.1">
    <property type="nucleotide sequence ID" value="NZ_CP034086.1"/>
</dbReference>
<dbReference type="PRINTS" id="PR00344">
    <property type="entry name" value="BCTRLSENSOR"/>
</dbReference>
<keyword evidence="6" id="KW-1133">Transmembrane helix</keyword>
<dbReference type="CDD" id="cd00082">
    <property type="entry name" value="HisKA"/>
    <property type="match status" value="1"/>
</dbReference>
<dbReference type="SUPFAM" id="SSF55874">
    <property type="entry name" value="ATPase domain of HSP90 chaperone/DNA topoisomerase II/histidine kinase"/>
    <property type="match status" value="1"/>
</dbReference>
<proteinExistence type="predicted"/>
<dbReference type="AlphaFoldDB" id="A0A3G8M2C4"/>
<evidence type="ECO:0000256" key="3">
    <source>
        <dbReference type="ARBA" id="ARBA00022553"/>
    </source>
</evidence>
<feature type="transmembrane region" description="Helical" evidence="6">
    <location>
        <begin position="203"/>
        <end position="222"/>
    </location>
</feature>
<protein>
    <recommendedName>
        <fullName evidence="2">histidine kinase</fullName>
        <ecNumber evidence="2">2.7.13.3</ecNumber>
    </recommendedName>
</protein>
<dbReference type="InterPro" id="IPR036097">
    <property type="entry name" value="HisK_dim/P_sf"/>
</dbReference>
<feature type="domain" description="PAC" evidence="8">
    <location>
        <begin position="313"/>
        <end position="365"/>
    </location>
</feature>
<feature type="transmembrane region" description="Helical" evidence="6">
    <location>
        <begin position="39"/>
        <end position="59"/>
    </location>
</feature>
<dbReference type="Pfam" id="PF00512">
    <property type="entry name" value="HisKA"/>
    <property type="match status" value="1"/>
</dbReference>
<dbReference type="InterPro" id="IPR013655">
    <property type="entry name" value="PAS_fold_3"/>
</dbReference>
<dbReference type="KEGG" id="mros:EHO51_03210"/>
<dbReference type="EMBL" id="CP034086">
    <property type="protein sequence ID" value="AZG75824.1"/>
    <property type="molecule type" value="Genomic_DNA"/>
</dbReference>
<dbReference type="CDD" id="cd00130">
    <property type="entry name" value="PAS"/>
    <property type="match status" value="1"/>
</dbReference>
<dbReference type="SUPFAM" id="SSF47384">
    <property type="entry name" value="Homodimeric domain of signal transducing histidine kinase"/>
    <property type="match status" value="1"/>
</dbReference>
<dbReference type="PANTHER" id="PTHR43047:SF72">
    <property type="entry name" value="OSMOSENSING HISTIDINE PROTEIN KINASE SLN1"/>
    <property type="match status" value="1"/>
</dbReference>
<evidence type="ECO:0000256" key="2">
    <source>
        <dbReference type="ARBA" id="ARBA00012438"/>
    </source>
</evidence>
<dbReference type="Pfam" id="PF02518">
    <property type="entry name" value="HATPase_c"/>
    <property type="match status" value="1"/>
</dbReference>
<dbReference type="Gene3D" id="3.30.450.20">
    <property type="entry name" value="PAS domain"/>
    <property type="match status" value="2"/>
</dbReference>
<dbReference type="Pfam" id="PF08447">
    <property type="entry name" value="PAS_3"/>
    <property type="match status" value="1"/>
</dbReference>
<dbReference type="InterPro" id="IPR036890">
    <property type="entry name" value="HATPase_C_sf"/>
</dbReference>